<dbReference type="EMBL" id="JAENIK010000010">
    <property type="protein sequence ID" value="MBK1815848.1"/>
    <property type="molecule type" value="Genomic_DNA"/>
</dbReference>
<accession>A0A934R4F5</accession>
<feature type="domain" description="Mce/MlaD" evidence="9">
    <location>
        <begin position="49"/>
        <end position="137"/>
    </location>
</feature>
<evidence type="ECO:0000256" key="1">
    <source>
        <dbReference type="ARBA" id="ARBA00004533"/>
    </source>
</evidence>
<proteinExistence type="predicted"/>
<dbReference type="GO" id="GO:0005886">
    <property type="term" value="C:plasma membrane"/>
    <property type="evidence" value="ECO:0007669"/>
    <property type="project" value="UniProtKB-SubCell"/>
</dbReference>
<dbReference type="AlphaFoldDB" id="A0A934R4F5"/>
<dbReference type="InterPro" id="IPR003399">
    <property type="entry name" value="Mce/MlaD"/>
</dbReference>
<evidence type="ECO:0000256" key="2">
    <source>
        <dbReference type="ARBA" id="ARBA00022475"/>
    </source>
</evidence>
<evidence type="ECO:0000256" key="8">
    <source>
        <dbReference type="SAM" id="Phobius"/>
    </source>
</evidence>
<evidence type="ECO:0000256" key="4">
    <source>
        <dbReference type="ARBA" id="ARBA00022692"/>
    </source>
</evidence>
<feature type="transmembrane region" description="Helical" evidence="8">
    <location>
        <begin position="24"/>
        <end position="41"/>
    </location>
</feature>
<evidence type="ECO:0000259" key="9">
    <source>
        <dbReference type="Pfam" id="PF02470"/>
    </source>
</evidence>
<sequence length="554" mass="59848">MSDTDTSPPAAATPDLRAARRWNIVWVVPVIALLVGAWMIWRNLSSQGPVAYLRFETAEGIDRGKTEVRCRSVRVGVVKDVQLAEDSVVVSVELDPDYGNLLRSGTNFWVVRPRVTASAITGIGTLITGAYIELNPGPDLGDEVNHFTGLETPPATSSDIPGRRIMLTADQAGSLIAGSPIYYRGFEVGRIENRKLDFANERVTFDAFIREEYSSLVKENTRFWNASGVDFDLGADGVKVRTSSLQAIVSGGAAFGTPEGEEPGKTVDDGTIFPLFPDQDSAQGAAFNPTLKFLLLFDQTVRGLKESAPVEFKGIPIGRVVDISFDYLQDNKESRIPVLVEIDPSFLRREAAENIGKEDHQFLANAVKDGLRATLKSGNLLTGALFVDVNYMKDAKPAELAKIGEYLSVPTVSGGLENQLTAALEKFKNLDVEGLLAKLGTTAENASAMAAEIKEAAASVRTMTDSADFAKIPADLRANLAAFEKLSATLDKSVTSYGPDGPLQGDMLRTLEEVRALSRSMKSLMNSIDEKPNSLLFGRDSSGNPVPKAPKANR</sequence>
<comment type="caution">
    <text evidence="10">The sequence shown here is derived from an EMBL/GenBank/DDBJ whole genome shotgun (WGS) entry which is preliminary data.</text>
</comment>
<dbReference type="PANTHER" id="PTHR30462">
    <property type="entry name" value="INTERMEMBRANE TRANSPORT PROTEIN PQIB-RELATED"/>
    <property type="match status" value="1"/>
</dbReference>
<feature type="region of interest" description="Disordered" evidence="7">
    <location>
        <begin position="532"/>
        <end position="554"/>
    </location>
</feature>
<keyword evidence="5 8" id="KW-1133">Transmembrane helix</keyword>
<evidence type="ECO:0000256" key="7">
    <source>
        <dbReference type="SAM" id="MobiDB-lite"/>
    </source>
</evidence>
<dbReference type="InterPro" id="IPR051800">
    <property type="entry name" value="PqiA-PqiB_transport"/>
</dbReference>
<comment type="subcellular location">
    <subcellularLocation>
        <location evidence="1">Cell inner membrane</location>
    </subcellularLocation>
</comment>
<keyword evidence="3" id="KW-0997">Cell inner membrane</keyword>
<dbReference type="Pfam" id="PF02470">
    <property type="entry name" value="MlaD"/>
    <property type="match status" value="3"/>
</dbReference>
<name>A0A934R4F5_9BACT</name>
<dbReference type="PANTHER" id="PTHR30462:SF0">
    <property type="entry name" value="INTERMEMBRANE TRANSPORT PROTEIN YEBT"/>
    <property type="match status" value="1"/>
</dbReference>
<evidence type="ECO:0000313" key="11">
    <source>
        <dbReference type="Proteomes" id="UP000600139"/>
    </source>
</evidence>
<evidence type="ECO:0000256" key="6">
    <source>
        <dbReference type="ARBA" id="ARBA00023136"/>
    </source>
</evidence>
<keyword evidence="6 8" id="KW-0472">Membrane</keyword>
<evidence type="ECO:0000313" key="10">
    <source>
        <dbReference type="EMBL" id="MBK1815848.1"/>
    </source>
</evidence>
<keyword evidence="2" id="KW-1003">Cell membrane</keyword>
<protein>
    <submittedName>
        <fullName evidence="10">MCE family protein</fullName>
    </submittedName>
</protein>
<dbReference type="RefSeq" id="WP_200350809.1">
    <property type="nucleotide sequence ID" value="NZ_BAABHZ010000007.1"/>
</dbReference>
<reference evidence="10" key="1">
    <citation type="submission" date="2021-01" db="EMBL/GenBank/DDBJ databases">
        <title>Modified the classification status of verrucomicrobia.</title>
        <authorList>
            <person name="Feng X."/>
        </authorList>
    </citation>
    <scope>NUCLEOTIDE SEQUENCE</scope>
    <source>
        <strain evidence="10">JCM 18052</strain>
    </source>
</reference>
<dbReference type="Proteomes" id="UP000600139">
    <property type="component" value="Unassembled WGS sequence"/>
</dbReference>
<evidence type="ECO:0000256" key="3">
    <source>
        <dbReference type="ARBA" id="ARBA00022519"/>
    </source>
</evidence>
<feature type="domain" description="Mce/MlaD" evidence="9">
    <location>
        <begin position="295"/>
        <end position="390"/>
    </location>
</feature>
<keyword evidence="4 8" id="KW-0812">Transmembrane</keyword>
<organism evidence="10 11">
    <name type="scientific">Luteolibacter yonseiensis</name>
    <dbReference type="NCBI Taxonomy" id="1144680"/>
    <lineage>
        <taxon>Bacteria</taxon>
        <taxon>Pseudomonadati</taxon>
        <taxon>Verrucomicrobiota</taxon>
        <taxon>Verrucomicrobiia</taxon>
        <taxon>Verrucomicrobiales</taxon>
        <taxon>Verrucomicrobiaceae</taxon>
        <taxon>Luteolibacter</taxon>
    </lineage>
</organism>
<evidence type="ECO:0000256" key="5">
    <source>
        <dbReference type="ARBA" id="ARBA00022989"/>
    </source>
</evidence>
<feature type="domain" description="Mce/MlaD" evidence="9">
    <location>
        <begin position="162"/>
        <end position="222"/>
    </location>
</feature>
<gene>
    <name evidence="10" type="ORF">JIN84_09480</name>
</gene>
<keyword evidence="11" id="KW-1185">Reference proteome</keyword>